<protein>
    <submittedName>
        <fullName evidence="2">Bleomycin resistance protein</fullName>
    </submittedName>
</protein>
<dbReference type="Gene3D" id="3.10.180.10">
    <property type="entry name" value="2,3-Dihydroxybiphenyl 1,2-Dioxygenase, domain 1"/>
    <property type="match status" value="1"/>
</dbReference>
<feature type="domain" description="VOC" evidence="1">
    <location>
        <begin position="4"/>
        <end position="121"/>
    </location>
</feature>
<dbReference type="SUPFAM" id="SSF54593">
    <property type="entry name" value="Glyoxalase/Bleomycin resistance protein/Dihydroxybiphenyl dioxygenase"/>
    <property type="match status" value="1"/>
</dbReference>
<comment type="caution">
    <text evidence="2">The sequence shown here is derived from an EMBL/GenBank/DDBJ whole genome shotgun (WGS) entry which is preliminary data.</text>
</comment>
<dbReference type="InterPro" id="IPR004360">
    <property type="entry name" value="Glyas_Fos-R_dOase_dom"/>
</dbReference>
<evidence type="ECO:0000259" key="1">
    <source>
        <dbReference type="PROSITE" id="PS51819"/>
    </source>
</evidence>
<dbReference type="RefSeq" id="WP_059730659.1">
    <property type="nucleotide sequence ID" value="NZ_LOYH01000069.1"/>
</dbReference>
<accession>A0A103ZFC1</accession>
<reference evidence="2 3" key="1">
    <citation type="submission" date="2015-11" db="EMBL/GenBank/DDBJ databases">
        <title>Expanding the genomic diversity of Burkholderia species for the development of highly accurate diagnostics.</title>
        <authorList>
            <person name="Sahl J."/>
            <person name="Keim P."/>
            <person name="Wagner D."/>
        </authorList>
    </citation>
    <scope>NUCLEOTIDE SEQUENCE [LARGE SCALE GENOMIC DNA]</scope>
    <source>
        <strain evidence="2 3">MSMB1302</strain>
    </source>
</reference>
<proteinExistence type="predicted"/>
<organism evidence="2 3">
    <name type="scientific">Burkholderia cepacia</name>
    <name type="common">Pseudomonas cepacia</name>
    <dbReference type="NCBI Taxonomy" id="292"/>
    <lineage>
        <taxon>Bacteria</taxon>
        <taxon>Pseudomonadati</taxon>
        <taxon>Pseudomonadota</taxon>
        <taxon>Betaproteobacteria</taxon>
        <taxon>Burkholderiales</taxon>
        <taxon>Burkholderiaceae</taxon>
        <taxon>Burkholderia</taxon>
        <taxon>Burkholderia cepacia complex</taxon>
    </lineage>
</organism>
<dbReference type="InterPro" id="IPR029068">
    <property type="entry name" value="Glyas_Bleomycin-R_OHBP_Dase"/>
</dbReference>
<dbReference type="CDD" id="cd08351">
    <property type="entry name" value="ChaP_like"/>
    <property type="match status" value="1"/>
</dbReference>
<dbReference type="Proteomes" id="UP000069001">
    <property type="component" value="Unassembled WGS sequence"/>
</dbReference>
<sequence length="130" mass="14848">MKVQLNHTIVWCRDKHASSRFLTELLELPPPTPFGAMLVVPLDNGVSLDFYEQAGDIRSQHYAFLLDEAGFDRVLTRIRERGLPHWADPAKRQPDDIYRHNGGRGVYFDDPDGHFLEVMTQPYALNGQLG</sequence>
<dbReference type="EMBL" id="LOYH01000069">
    <property type="protein sequence ID" value="KVK79050.1"/>
    <property type="molecule type" value="Genomic_DNA"/>
</dbReference>
<evidence type="ECO:0000313" key="2">
    <source>
        <dbReference type="EMBL" id="KVK79050.1"/>
    </source>
</evidence>
<dbReference type="Pfam" id="PF00903">
    <property type="entry name" value="Glyoxalase"/>
    <property type="match status" value="1"/>
</dbReference>
<dbReference type="PROSITE" id="PS51819">
    <property type="entry name" value="VOC"/>
    <property type="match status" value="1"/>
</dbReference>
<dbReference type="AlphaFoldDB" id="A0A103ZFC1"/>
<evidence type="ECO:0000313" key="3">
    <source>
        <dbReference type="Proteomes" id="UP000069001"/>
    </source>
</evidence>
<dbReference type="InterPro" id="IPR037523">
    <property type="entry name" value="VOC_core"/>
</dbReference>
<name>A0A103ZFC1_BURCE</name>
<gene>
    <name evidence="2" type="ORF">WS90_18920</name>
</gene>